<dbReference type="Proteomes" id="UP001291999">
    <property type="component" value="Unassembled WGS sequence"/>
</dbReference>
<keyword evidence="2" id="KW-0731">Sigma factor</keyword>
<evidence type="ECO:0000313" key="8">
    <source>
        <dbReference type="EMBL" id="MDZ5662254.1"/>
    </source>
</evidence>
<gene>
    <name evidence="8" type="ORF">SFC79_10800</name>
</gene>
<dbReference type="EMBL" id="JAXQPW010000002">
    <property type="protein sequence ID" value="MDZ5662254.1"/>
    <property type="molecule type" value="Genomic_DNA"/>
</dbReference>
<evidence type="ECO:0000256" key="3">
    <source>
        <dbReference type="ARBA" id="ARBA00023125"/>
    </source>
</evidence>
<evidence type="ECO:0000313" key="9">
    <source>
        <dbReference type="Proteomes" id="UP001291999"/>
    </source>
</evidence>
<feature type="domain" description="RNA polymerase sigma-70 region 3" evidence="5">
    <location>
        <begin position="109"/>
        <end position="172"/>
    </location>
</feature>
<dbReference type="SUPFAM" id="SSF88659">
    <property type="entry name" value="Sigma3 and sigma4 domains of RNA polymerase sigma factors"/>
    <property type="match status" value="2"/>
</dbReference>
<evidence type="ECO:0000256" key="1">
    <source>
        <dbReference type="ARBA" id="ARBA00023015"/>
    </source>
</evidence>
<dbReference type="InterPro" id="IPR013325">
    <property type="entry name" value="RNA_pol_sigma_r2"/>
</dbReference>
<dbReference type="InterPro" id="IPR036388">
    <property type="entry name" value="WH-like_DNA-bd_sf"/>
</dbReference>
<dbReference type="NCBIfam" id="TIGR02937">
    <property type="entry name" value="sigma70-ECF"/>
    <property type="match status" value="1"/>
</dbReference>
<proteinExistence type="predicted"/>
<name>A0ABU5KBM2_9ACTN</name>
<dbReference type="SUPFAM" id="SSF88946">
    <property type="entry name" value="Sigma2 domain of RNA polymerase sigma factors"/>
    <property type="match status" value="1"/>
</dbReference>
<dbReference type="Pfam" id="PF04542">
    <property type="entry name" value="Sigma70_r2"/>
    <property type="match status" value="1"/>
</dbReference>
<dbReference type="InterPro" id="IPR013324">
    <property type="entry name" value="RNA_pol_sigma_r3/r4-like"/>
</dbReference>
<dbReference type="PANTHER" id="PTHR30385:SF4">
    <property type="entry name" value="RNA POLYMERASE SIGMA-E FACTOR"/>
    <property type="match status" value="1"/>
</dbReference>
<dbReference type="InterPro" id="IPR007630">
    <property type="entry name" value="RNA_pol_sigma70_r4"/>
</dbReference>
<sequence>MTSDRVVSPLRSVRHRSPSGRRLIRELIEDHHDVAISMAWRYRNRGVDLDDLQQVALLGLTKAAQRFDPDAGHAFMSFAVPTIRGEIRRYFRDNGWMVRPPRRVQELQPRIHEAREELERELERSPRPTEIAEHLGEPLDSVVEALTAEGTFAPTSLDGVVGDGSTTLGELLGGADPALLAVEAKVLVQPLLAQLSERDRHVVRLRFYEDRPQREIADDLGITQAQVSRILARLLAQLRRGLEGEPTATLATRCATHSTPMTRAS</sequence>
<keyword evidence="1" id="KW-0805">Transcription regulation</keyword>
<evidence type="ECO:0000259" key="5">
    <source>
        <dbReference type="Pfam" id="PF04539"/>
    </source>
</evidence>
<evidence type="ECO:0000256" key="2">
    <source>
        <dbReference type="ARBA" id="ARBA00023082"/>
    </source>
</evidence>
<reference evidence="8 9" key="1">
    <citation type="submission" date="2023-11" db="EMBL/GenBank/DDBJ databases">
        <title>Novel species in genus Nocardioides.</title>
        <authorList>
            <person name="Zhou H."/>
        </authorList>
    </citation>
    <scope>NUCLEOTIDE SEQUENCE [LARGE SCALE GENOMIC DNA]</scope>
    <source>
        <strain evidence="8 9">S-58</strain>
    </source>
</reference>
<dbReference type="InterPro" id="IPR000943">
    <property type="entry name" value="RNA_pol_sigma70"/>
</dbReference>
<dbReference type="InterPro" id="IPR007624">
    <property type="entry name" value="RNA_pol_sigma70_r3"/>
</dbReference>
<evidence type="ECO:0000259" key="6">
    <source>
        <dbReference type="Pfam" id="PF04542"/>
    </source>
</evidence>
<organism evidence="8 9">
    <name type="scientific">Nocardioides renjunii</name>
    <dbReference type="NCBI Taxonomy" id="3095075"/>
    <lineage>
        <taxon>Bacteria</taxon>
        <taxon>Bacillati</taxon>
        <taxon>Actinomycetota</taxon>
        <taxon>Actinomycetes</taxon>
        <taxon>Propionibacteriales</taxon>
        <taxon>Nocardioidaceae</taxon>
        <taxon>Nocardioides</taxon>
    </lineage>
</organism>
<evidence type="ECO:0000256" key="4">
    <source>
        <dbReference type="ARBA" id="ARBA00023163"/>
    </source>
</evidence>
<protein>
    <submittedName>
        <fullName evidence="8">Sigma-70 family RNA polymerase sigma factor</fullName>
    </submittedName>
</protein>
<dbReference type="Gene3D" id="1.10.10.10">
    <property type="entry name" value="Winged helix-like DNA-binding domain superfamily/Winged helix DNA-binding domain"/>
    <property type="match status" value="2"/>
</dbReference>
<keyword evidence="3" id="KW-0238">DNA-binding</keyword>
<evidence type="ECO:0000259" key="7">
    <source>
        <dbReference type="Pfam" id="PF04545"/>
    </source>
</evidence>
<dbReference type="Pfam" id="PF04545">
    <property type="entry name" value="Sigma70_r4"/>
    <property type="match status" value="1"/>
</dbReference>
<feature type="domain" description="RNA polymerase sigma-70 region 4" evidence="7">
    <location>
        <begin position="191"/>
        <end position="239"/>
    </location>
</feature>
<accession>A0ABU5KBM2</accession>
<dbReference type="Pfam" id="PF04539">
    <property type="entry name" value="Sigma70_r3"/>
    <property type="match status" value="1"/>
</dbReference>
<dbReference type="InterPro" id="IPR007627">
    <property type="entry name" value="RNA_pol_sigma70_r2"/>
</dbReference>
<feature type="domain" description="RNA polymerase sigma-70 region 2" evidence="6">
    <location>
        <begin position="27"/>
        <end position="96"/>
    </location>
</feature>
<dbReference type="InterPro" id="IPR014284">
    <property type="entry name" value="RNA_pol_sigma-70_dom"/>
</dbReference>
<keyword evidence="9" id="KW-1185">Reference proteome</keyword>
<dbReference type="Gene3D" id="1.20.120.1810">
    <property type="match status" value="1"/>
</dbReference>
<dbReference type="PRINTS" id="PR00046">
    <property type="entry name" value="SIGMA70FCT"/>
</dbReference>
<dbReference type="PANTHER" id="PTHR30385">
    <property type="entry name" value="SIGMA FACTOR F FLAGELLAR"/>
    <property type="match status" value="1"/>
</dbReference>
<comment type="caution">
    <text evidence="8">The sequence shown here is derived from an EMBL/GenBank/DDBJ whole genome shotgun (WGS) entry which is preliminary data.</text>
</comment>
<keyword evidence="4" id="KW-0804">Transcription</keyword>
<dbReference type="RefSeq" id="WP_322424343.1">
    <property type="nucleotide sequence ID" value="NZ_JAXQPW010000002.1"/>
</dbReference>
<dbReference type="CDD" id="cd06171">
    <property type="entry name" value="Sigma70_r4"/>
    <property type="match status" value="1"/>
</dbReference>